<dbReference type="OrthoDB" id="9813603at2"/>
<dbReference type="RefSeq" id="WP_155111238.1">
    <property type="nucleotide sequence ID" value="NZ_WMIB01000002.1"/>
</dbReference>
<reference evidence="1 2" key="1">
    <citation type="journal article" date="2017" name="Int. J. Syst. Evol. Microbiol.">
        <title>Bacillus mangrovi sp. nov., isolated from a sediment sample from a mangrove forest.</title>
        <authorList>
            <person name="Gupta V."/>
            <person name="Singh P.K."/>
            <person name="Korpole S."/>
            <person name="Tanuku N.R.S."/>
            <person name="Pinnaka A.K."/>
        </authorList>
    </citation>
    <scope>NUCLEOTIDE SEQUENCE [LARGE SCALE GENOMIC DNA]</scope>
    <source>
        <strain evidence="1 2">KCTC 33872</strain>
    </source>
</reference>
<organism evidence="1 2">
    <name type="scientific">Metabacillus mangrovi</name>
    <dbReference type="NCBI Taxonomy" id="1491830"/>
    <lineage>
        <taxon>Bacteria</taxon>
        <taxon>Bacillati</taxon>
        <taxon>Bacillota</taxon>
        <taxon>Bacilli</taxon>
        <taxon>Bacillales</taxon>
        <taxon>Bacillaceae</taxon>
        <taxon>Metabacillus</taxon>
    </lineage>
</organism>
<sequence>MVPLKRTHNHISFTLSRCLYTAGIFFFVQQNWQRGWGGNKEADAKIQLLQKLQRRVKVTFAAFIDHYLVNVNNMDWIADFIRGIADFSREIADLQAQIADFSPVIADFHKIIAE</sequence>
<proteinExistence type="predicted"/>
<accession>A0A7X2S379</accession>
<dbReference type="EMBL" id="WMIB01000002">
    <property type="protein sequence ID" value="MTH52700.1"/>
    <property type="molecule type" value="Genomic_DNA"/>
</dbReference>
<evidence type="ECO:0000313" key="1">
    <source>
        <dbReference type="EMBL" id="MTH52700.1"/>
    </source>
</evidence>
<dbReference type="AlphaFoldDB" id="A0A7X2S379"/>
<evidence type="ECO:0000313" key="2">
    <source>
        <dbReference type="Proteomes" id="UP000434639"/>
    </source>
</evidence>
<name>A0A7X2S379_9BACI</name>
<gene>
    <name evidence="1" type="ORF">GKZ89_04705</name>
</gene>
<keyword evidence="2" id="KW-1185">Reference proteome</keyword>
<protein>
    <submittedName>
        <fullName evidence="1">Uncharacterized protein</fullName>
    </submittedName>
</protein>
<comment type="caution">
    <text evidence="1">The sequence shown here is derived from an EMBL/GenBank/DDBJ whole genome shotgun (WGS) entry which is preliminary data.</text>
</comment>
<dbReference type="Proteomes" id="UP000434639">
    <property type="component" value="Unassembled WGS sequence"/>
</dbReference>